<dbReference type="VEuPathDB" id="AmoebaDB:ACA1_269750"/>
<evidence type="ECO:0000313" key="4">
    <source>
        <dbReference type="EMBL" id="ELR19533.1"/>
    </source>
</evidence>
<feature type="transmembrane region" description="Helical" evidence="2">
    <location>
        <begin position="7"/>
        <end position="28"/>
    </location>
</feature>
<proteinExistence type="inferred from homology"/>
<dbReference type="Pfam" id="PF06110">
    <property type="entry name" value="TXD17-like_Trx"/>
    <property type="match status" value="1"/>
</dbReference>
<evidence type="ECO:0000259" key="3">
    <source>
        <dbReference type="Pfam" id="PF06110"/>
    </source>
</evidence>
<evidence type="ECO:0000256" key="2">
    <source>
        <dbReference type="SAM" id="Phobius"/>
    </source>
</evidence>
<dbReference type="KEGG" id="acan:ACA1_269750"/>
<keyword evidence="2" id="KW-1133">Transmembrane helix</keyword>
<dbReference type="RefSeq" id="XP_004341619.1">
    <property type="nucleotide sequence ID" value="XM_004341571.1"/>
</dbReference>
<dbReference type="OrthoDB" id="78947at2759"/>
<accession>L8H4A0</accession>
<evidence type="ECO:0000313" key="5">
    <source>
        <dbReference type="Proteomes" id="UP000011083"/>
    </source>
</evidence>
<dbReference type="AlphaFoldDB" id="L8H4A0"/>
<dbReference type="InterPro" id="IPR010357">
    <property type="entry name" value="TXNDC17_dom"/>
</dbReference>
<gene>
    <name evidence="4" type="ORF">ACA1_269750</name>
</gene>
<dbReference type="PANTHER" id="PTHR12452">
    <property type="entry name" value="42-9-9 PROTEIN-RELATED"/>
    <property type="match status" value="1"/>
</dbReference>
<dbReference type="OMA" id="PRDYWKN"/>
<dbReference type="GeneID" id="14920318"/>
<keyword evidence="5" id="KW-1185">Reference proteome</keyword>
<dbReference type="GO" id="GO:0047134">
    <property type="term" value="F:protein-disulfide reductase [NAD(P)H] activity"/>
    <property type="evidence" value="ECO:0007669"/>
    <property type="project" value="InterPro"/>
</dbReference>
<reference evidence="4 5" key="1">
    <citation type="journal article" date="2013" name="Genome Biol.">
        <title>Genome of Acanthamoeba castellanii highlights extensive lateral gene transfer and early evolution of tyrosine kinase signaling.</title>
        <authorList>
            <person name="Clarke M."/>
            <person name="Lohan A.J."/>
            <person name="Liu B."/>
            <person name="Lagkouvardos I."/>
            <person name="Roy S."/>
            <person name="Zafar N."/>
            <person name="Bertelli C."/>
            <person name="Schilde C."/>
            <person name="Kianianmomeni A."/>
            <person name="Burglin T.R."/>
            <person name="Frech C."/>
            <person name="Turcotte B."/>
            <person name="Kopec K.O."/>
            <person name="Synnott J.M."/>
            <person name="Choo C."/>
            <person name="Paponov I."/>
            <person name="Finkler A."/>
            <person name="Soon Heng Tan C."/>
            <person name="Hutchins A.P."/>
            <person name="Weinmeier T."/>
            <person name="Rattei T."/>
            <person name="Chu J.S."/>
            <person name="Gimenez G."/>
            <person name="Irimia M."/>
            <person name="Rigden D.J."/>
            <person name="Fitzpatrick D.A."/>
            <person name="Lorenzo-Morales J."/>
            <person name="Bateman A."/>
            <person name="Chiu C.H."/>
            <person name="Tang P."/>
            <person name="Hegemann P."/>
            <person name="Fromm H."/>
            <person name="Raoult D."/>
            <person name="Greub G."/>
            <person name="Miranda-Saavedra D."/>
            <person name="Chen N."/>
            <person name="Nash P."/>
            <person name="Ginger M.L."/>
            <person name="Horn M."/>
            <person name="Schaap P."/>
            <person name="Caler L."/>
            <person name="Loftus B."/>
        </authorList>
    </citation>
    <scope>NUCLEOTIDE SEQUENCE [LARGE SCALE GENOMIC DNA]</scope>
    <source>
        <strain evidence="4 5">Neff</strain>
    </source>
</reference>
<protein>
    <recommendedName>
        <fullName evidence="3">Thioredoxin domain-containing protein</fullName>
    </recommendedName>
</protein>
<sequence length="194" mass="22079">MQRHKIRLDVVLAGVVLLLLFSLLPFFFQRQIIEEPDTELRHHHKRPIIVDREEEEIEEIEEIEERMANIIVEKASEFDETLREYFVKHAGDTVLVYLYGNVQPHTGKSWCPDCAAADEPIRAAAAEAGMTLVEVPVGERQEYKGVPTNPYRVHPQIKLASVPTIIKWTKAGPGGRLVERECRSQADIAAFLAK</sequence>
<dbReference type="GO" id="GO:0005829">
    <property type="term" value="C:cytosol"/>
    <property type="evidence" value="ECO:0007669"/>
    <property type="project" value="TreeGrafter"/>
</dbReference>
<evidence type="ECO:0000256" key="1">
    <source>
        <dbReference type="ARBA" id="ARBA00008987"/>
    </source>
</evidence>
<dbReference type="EMBL" id="KB007933">
    <property type="protein sequence ID" value="ELR19533.1"/>
    <property type="molecule type" value="Genomic_DNA"/>
</dbReference>
<dbReference type="Gene3D" id="3.40.30.10">
    <property type="entry name" value="Glutaredoxin"/>
    <property type="match status" value="1"/>
</dbReference>
<feature type="domain" description="Thioredoxin" evidence="3">
    <location>
        <begin position="72"/>
        <end position="192"/>
    </location>
</feature>
<comment type="similarity">
    <text evidence="1">Belongs to the thioredoxin family.</text>
</comment>
<keyword evidence="2" id="KW-0472">Membrane</keyword>
<name>L8H4A0_ACACF</name>
<dbReference type="InterPro" id="IPR036249">
    <property type="entry name" value="Thioredoxin-like_sf"/>
</dbReference>
<dbReference type="PANTHER" id="PTHR12452:SF0">
    <property type="entry name" value="THIOREDOXIN DOMAIN-CONTAINING PROTEIN 17"/>
    <property type="match status" value="1"/>
</dbReference>
<dbReference type="STRING" id="1257118.L8H4A0"/>
<dbReference type="SUPFAM" id="SSF52833">
    <property type="entry name" value="Thioredoxin-like"/>
    <property type="match status" value="1"/>
</dbReference>
<organism evidence="4 5">
    <name type="scientific">Acanthamoeba castellanii (strain ATCC 30010 / Neff)</name>
    <dbReference type="NCBI Taxonomy" id="1257118"/>
    <lineage>
        <taxon>Eukaryota</taxon>
        <taxon>Amoebozoa</taxon>
        <taxon>Discosea</taxon>
        <taxon>Longamoebia</taxon>
        <taxon>Centramoebida</taxon>
        <taxon>Acanthamoebidae</taxon>
        <taxon>Acanthamoeba</taxon>
    </lineage>
</organism>
<dbReference type="InterPro" id="IPR045108">
    <property type="entry name" value="TXNDC17-like"/>
</dbReference>
<dbReference type="Proteomes" id="UP000011083">
    <property type="component" value="Unassembled WGS sequence"/>
</dbReference>
<keyword evidence="2" id="KW-0812">Transmembrane</keyword>